<keyword evidence="2" id="KW-1133">Transmembrane helix</keyword>
<evidence type="ECO:0000256" key="2">
    <source>
        <dbReference type="SAM" id="Phobius"/>
    </source>
</evidence>
<dbReference type="Proteomes" id="UP000361836">
    <property type="component" value="Unassembled WGS sequence"/>
</dbReference>
<dbReference type="AlphaFoldDB" id="A0A5K1J8M7"/>
<keyword evidence="2" id="KW-0812">Transmembrane</keyword>
<gene>
    <name evidence="3" type="ORF">KCJAJFAP_00653</name>
</gene>
<protein>
    <submittedName>
        <fullName evidence="3">Uncharacterized protein</fullName>
    </submittedName>
</protein>
<feature type="transmembrane region" description="Helical" evidence="2">
    <location>
        <begin position="25"/>
        <end position="45"/>
    </location>
</feature>
<evidence type="ECO:0000313" key="4">
    <source>
        <dbReference type="Proteomes" id="UP000361836"/>
    </source>
</evidence>
<reference evidence="3 4" key="1">
    <citation type="submission" date="2019-10" db="EMBL/GenBank/DDBJ databases">
        <authorList>
            <person name="Wolf R A."/>
        </authorList>
    </citation>
    <scope>NUCLEOTIDE SEQUENCE [LARGE SCALE GENOMIC DNA]</scope>
    <source>
        <strain evidence="3">Collinsella_aerofaciens_MC2</strain>
    </source>
</reference>
<keyword evidence="2" id="KW-0472">Membrane</keyword>
<proteinExistence type="predicted"/>
<evidence type="ECO:0000256" key="1">
    <source>
        <dbReference type="SAM" id="MobiDB-lite"/>
    </source>
</evidence>
<name>A0A5K1J8M7_9ACTN</name>
<sequence length="77" mass="7849">MPAPAEASQPFVPTPPKKPKHKGRIVAAVIGGVAVVAIVAAIVVVTRIGASSEVTSGGKGYVVCACETKILPTLWTR</sequence>
<keyword evidence="4" id="KW-1185">Reference proteome</keyword>
<accession>A0A5K1J8M7</accession>
<evidence type="ECO:0000313" key="3">
    <source>
        <dbReference type="EMBL" id="VWL99465.1"/>
    </source>
</evidence>
<feature type="region of interest" description="Disordered" evidence="1">
    <location>
        <begin position="1"/>
        <end position="21"/>
    </location>
</feature>
<organism evidence="3 4">
    <name type="scientific">Collinsella aerofaciens</name>
    <dbReference type="NCBI Taxonomy" id="74426"/>
    <lineage>
        <taxon>Bacteria</taxon>
        <taxon>Bacillati</taxon>
        <taxon>Actinomycetota</taxon>
        <taxon>Coriobacteriia</taxon>
        <taxon>Coriobacteriales</taxon>
        <taxon>Coriobacteriaceae</taxon>
        <taxon>Collinsella</taxon>
    </lineage>
</organism>
<dbReference type="EMBL" id="CABWIE010000030">
    <property type="protein sequence ID" value="VWL99465.1"/>
    <property type="molecule type" value="Genomic_DNA"/>
</dbReference>